<feature type="domain" description="H repeat-associated protein N-terminal" evidence="2">
    <location>
        <begin position="2"/>
        <end position="66"/>
    </location>
</feature>
<gene>
    <name evidence="3" type="ORF">J2W56_006306</name>
</gene>
<keyword evidence="4" id="KW-1185">Reference proteome</keyword>
<dbReference type="EMBL" id="JAVDWW010000013">
    <property type="protein sequence ID" value="MDR7172541.1"/>
    <property type="molecule type" value="Genomic_DNA"/>
</dbReference>
<evidence type="ECO:0000313" key="3">
    <source>
        <dbReference type="EMBL" id="MDR7172541.1"/>
    </source>
</evidence>
<name>A0ABU1XR98_9NOCA</name>
<dbReference type="Proteomes" id="UP001251217">
    <property type="component" value="Unassembled WGS sequence"/>
</dbReference>
<feature type="chain" id="PRO_5046078618" description="H repeat-associated protein N-terminal domain-containing protein" evidence="1">
    <location>
        <begin position="21"/>
        <end position="83"/>
    </location>
</feature>
<organism evidence="3 4">
    <name type="scientific">Nocardia kruczakiae</name>
    <dbReference type="NCBI Taxonomy" id="261477"/>
    <lineage>
        <taxon>Bacteria</taxon>
        <taxon>Bacillati</taxon>
        <taxon>Actinomycetota</taxon>
        <taxon>Actinomycetes</taxon>
        <taxon>Mycobacteriales</taxon>
        <taxon>Nocardiaceae</taxon>
        <taxon>Nocardia</taxon>
    </lineage>
</organism>
<comment type="caution">
    <text evidence="3">The sequence shown here is derived from an EMBL/GenBank/DDBJ whole genome shotgun (WGS) entry which is preliminary data.</text>
</comment>
<feature type="signal peptide" evidence="1">
    <location>
        <begin position="1"/>
        <end position="20"/>
    </location>
</feature>
<proteinExistence type="predicted"/>
<dbReference type="Pfam" id="PF13808">
    <property type="entry name" value="DDE_Tnp_1_assoc"/>
    <property type="match status" value="1"/>
</dbReference>
<protein>
    <recommendedName>
        <fullName evidence="2">H repeat-associated protein N-terminal domain-containing protein</fullName>
    </recommendedName>
</protein>
<evidence type="ECO:0000256" key="1">
    <source>
        <dbReference type="SAM" id="SignalP"/>
    </source>
</evidence>
<reference evidence="3 4" key="1">
    <citation type="submission" date="2023-07" db="EMBL/GenBank/DDBJ databases">
        <title>Sorghum-associated microbial communities from plants grown in Nebraska, USA.</title>
        <authorList>
            <person name="Schachtman D."/>
        </authorList>
    </citation>
    <scope>NUCLEOTIDE SEQUENCE [LARGE SCALE GENOMIC DNA]</scope>
    <source>
        <strain evidence="3 4">4272</strain>
    </source>
</reference>
<keyword evidence="1" id="KW-0732">Signal</keyword>
<sequence length="83" mass="8407">MRYSAHAILAAALAAVVAGARSLTAIGQWVGDAPAVLSELGFGASVPVESTIRRLLQAVDTDALDAPAALVMVTPQIIGRGPQ</sequence>
<accession>A0ABU1XR98</accession>
<evidence type="ECO:0000313" key="4">
    <source>
        <dbReference type="Proteomes" id="UP001251217"/>
    </source>
</evidence>
<evidence type="ECO:0000259" key="2">
    <source>
        <dbReference type="Pfam" id="PF13808"/>
    </source>
</evidence>
<dbReference type="InterPro" id="IPR032806">
    <property type="entry name" value="YbfD_N"/>
</dbReference>